<evidence type="ECO:0000256" key="1">
    <source>
        <dbReference type="SAM" id="MobiDB-lite"/>
    </source>
</evidence>
<name>A0A222MWK8_9BACT</name>
<dbReference type="KEGG" id="cavi:CAV_0342"/>
<feature type="region of interest" description="Disordered" evidence="1">
    <location>
        <begin position="312"/>
        <end position="346"/>
    </location>
</feature>
<feature type="region of interest" description="Disordered" evidence="1">
    <location>
        <begin position="143"/>
        <end position="298"/>
    </location>
</feature>
<evidence type="ECO:0000313" key="2">
    <source>
        <dbReference type="EMBL" id="ASQ30010.1"/>
    </source>
</evidence>
<feature type="compositionally biased region" description="Basic and acidic residues" evidence="1">
    <location>
        <begin position="189"/>
        <end position="198"/>
    </location>
</feature>
<dbReference type="EMBL" id="CP022347">
    <property type="protein sequence ID" value="ASQ30010.1"/>
    <property type="molecule type" value="Genomic_DNA"/>
</dbReference>
<feature type="region of interest" description="Disordered" evidence="1">
    <location>
        <begin position="361"/>
        <end position="487"/>
    </location>
</feature>
<feature type="compositionally biased region" description="Basic and acidic residues" evidence="1">
    <location>
        <begin position="312"/>
        <end position="322"/>
    </location>
</feature>
<protein>
    <recommendedName>
        <fullName evidence="4">Highly acidic protein</fullName>
    </recommendedName>
</protein>
<proteinExistence type="predicted"/>
<keyword evidence="3" id="KW-1185">Reference proteome</keyword>
<dbReference type="RefSeq" id="WP_094324798.1">
    <property type="nucleotide sequence ID" value="NZ_CP022347.1"/>
</dbReference>
<feature type="compositionally biased region" description="Basic and acidic residues" evidence="1">
    <location>
        <begin position="219"/>
        <end position="228"/>
    </location>
</feature>
<sequence length="666" mass="74429">MKILLLNKNPIISKLVKLSAEKIGYDFEEQEDYKDGLSADVIIIDSDVKADLKTLSENSSKLIYLSPKNQDNNENFYISIHKPFLPTDLIKLIQDSGETVILTEDKTEDEAKDNGADISQNVANDESAELDVRSLDFDDIKDEQNTADENSSDNVALVEEESSSESEEKNQNTQNDEAFELDVSSLNFDDVKDEKQATDEGQDENFDEGDLDAALKMSAGEKNEKIDTQDLSEDEIDTNFALQDKQEDEKYIFGSNEVDETKSDENLNENLQDGLKDNYSDEMALADEPKDDLSSDINLADDLNNQIDEPSKIQAEDEKQENAKTNINSEDANLESSVAIDKNPYDDMRIDLDSLEFDEFDKDGLTHDDTDKPLEPDTLANEVANDDEASKTNSDENLNENLQDVKDNSSDEITLADEPKDDLSSGTNLTDEENAIVNEPSVDEATLNDESVLDDIDDKQEDSKVDLSLDDEISLPSESNEPDSELPFVVEEKEEEKINFDDIPNDAKFIGQEEEQADDSLDIKPVLLDDNPVQDNNKSVQEQIKEELAILDEMDNQKDDKVADGLDIKVQRTDSLDKSFESDLENISQEDMQIALGEIVQNDNIKEKESANKEVSQANNNEIIDELSKSIAGAINSSIKDETLKAALKGMNMNIHININFGEDKA</sequence>
<gene>
    <name evidence="2" type="ORF">CAV_0342</name>
</gene>
<organism evidence="2 3">
    <name type="scientific">Campylobacter avium LMG 24591</name>
    <dbReference type="NCBI Taxonomy" id="522484"/>
    <lineage>
        <taxon>Bacteria</taxon>
        <taxon>Pseudomonadati</taxon>
        <taxon>Campylobacterota</taxon>
        <taxon>Epsilonproteobacteria</taxon>
        <taxon>Campylobacterales</taxon>
        <taxon>Campylobacteraceae</taxon>
        <taxon>Campylobacter</taxon>
    </lineage>
</organism>
<reference evidence="2 3" key="1">
    <citation type="submission" date="2017-07" db="EMBL/GenBank/DDBJ databases">
        <title>Analysis of two Campylobacter avium genomes and identification of a novel hippuricase gene.</title>
        <authorList>
            <person name="Miller W.G."/>
            <person name="Chapman M.H."/>
            <person name="Yee E."/>
            <person name="Revez J."/>
            <person name="Bono J.L."/>
            <person name="Rossi M."/>
        </authorList>
    </citation>
    <scope>NUCLEOTIDE SEQUENCE [LARGE SCALE GENOMIC DNA]</scope>
    <source>
        <strain evidence="2 3">LMG 24591</strain>
    </source>
</reference>
<dbReference type="OrthoDB" id="5324656at2"/>
<evidence type="ECO:0008006" key="4">
    <source>
        <dbReference type="Google" id="ProtNLM"/>
    </source>
</evidence>
<evidence type="ECO:0000313" key="3">
    <source>
        <dbReference type="Proteomes" id="UP000201169"/>
    </source>
</evidence>
<feature type="compositionally biased region" description="Acidic residues" evidence="1">
    <location>
        <begin position="451"/>
        <end position="460"/>
    </location>
</feature>
<feature type="region of interest" description="Disordered" evidence="1">
    <location>
        <begin position="107"/>
        <end position="129"/>
    </location>
</feature>
<feature type="compositionally biased region" description="Acidic residues" evidence="1">
    <location>
        <begin position="200"/>
        <end position="211"/>
    </location>
</feature>
<feature type="compositionally biased region" description="Polar residues" evidence="1">
    <location>
        <begin position="323"/>
        <end position="336"/>
    </location>
</feature>
<dbReference type="AlphaFoldDB" id="A0A222MWK8"/>
<feature type="compositionally biased region" description="Basic and acidic residues" evidence="1">
    <location>
        <begin position="362"/>
        <end position="375"/>
    </location>
</feature>
<accession>A0A222MWK8</accession>
<dbReference type="Proteomes" id="UP000201169">
    <property type="component" value="Chromosome"/>
</dbReference>